<protein>
    <recommendedName>
        <fullName evidence="4">DUF1366 domain-containing protein</fullName>
    </recommendedName>
</protein>
<dbReference type="EMBL" id="RQZA01000013">
    <property type="protein sequence ID" value="RRD29640.1"/>
    <property type="molecule type" value="Genomic_DNA"/>
</dbReference>
<evidence type="ECO:0000256" key="1">
    <source>
        <dbReference type="SAM" id="Coils"/>
    </source>
</evidence>
<accession>A0A3P1V813</accession>
<dbReference type="RefSeq" id="WP_124777934.1">
    <property type="nucleotide sequence ID" value="NZ_RQZA01000013.1"/>
</dbReference>
<proteinExistence type="predicted"/>
<reference evidence="2 3" key="1">
    <citation type="submission" date="2018-11" db="EMBL/GenBank/DDBJ databases">
        <title>Genomes From Bacteria Associated with the Canine Oral Cavity: a Test Case for Automated Genome-Based Taxonomic Assignment.</title>
        <authorList>
            <person name="Coil D.A."/>
            <person name="Jospin G."/>
            <person name="Darling A.E."/>
            <person name="Wallis C."/>
            <person name="Davis I.J."/>
            <person name="Harris S."/>
            <person name="Eisen J.A."/>
            <person name="Holcombe L.J."/>
            <person name="O'Flynn C."/>
        </authorList>
    </citation>
    <scope>NUCLEOTIDE SEQUENCE [LARGE SCALE GENOMIC DNA]</scope>
    <source>
        <strain evidence="2 3">OH4621_COT-116</strain>
    </source>
</reference>
<organism evidence="2 3">
    <name type="scientific">Streptococcus minor</name>
    <dbReference type="NCBI Taxonomy" id="229549"/>
    <lineage>
        <taxon>Bacteria</taxon>
        <taxon>Bacillati</taxon>
        <taxon>Bacillota</taxon>
        <taxon>Bacilli</taxon>
        <taxon>Lactobacillales</taxon>
        <taxon>Streptococcaceae</taxon>
        <taxon>Streptococcus</taxon>
    </lineage>
</organism>
<feature type="coiled-coil region" evidence="1">
    <location>
        <begin position="75"/>
        <end position="119"/>
    </location>
</feature>
<evidence type="ECO:0008006" key="4">
    <source>
        <dbReference type="Google" id="ProtNLM"/>
    </source>
</evidence>
<sequence>MSNANYMLAYPPTMREPGKTTVAIKSEVNGYGYFERTLGGDRTQDSENDLIEAVLDVLRTELDPASALVKVQVELTQISEKNAEYDKLLAKAQKAIQELEEATEEAKQGAIRNEQAVNKAVSELTELITGVISQLSAEMEGEAT</sequence>
<keyword evidence="1" id="KW-0175">Coiled coil</keyword>
<evidence type="ECO:0000313" key="3">
    <source>
        <dbReference type="Proteomes" id="UP000281771"/>
    </source>
</evidence>
<name>A0A3P1V813_9STRE</name>
<dbReference type="Proteomes" id="UP000281771">
    <property type="component" value="Unassembled WGS sequence"/>
</dbReference>
<comment type="caution">
    <text evidence="2">The sequence shown here is derived from an EMBL/GenBank/DDBJ whole genome shotgun (WGS) entry which is preliminary data.</text>
</comment>
<keyword evidence="3" id="KW-1185">Reference proteome</keyword>
<dbReference type="AlphaFoldDB" id="A0A3P1V813"/>
<gene>
    <name evidence="2" type="ORF">EII38_09390</name>
</gene>
<evidence type="ECO:0000313" key="2">
    <source>
        <dbReference type="EMBL" id="RRD29640.1"/>
    </source>
</evidence>